<organism evidence="1 2">
    <name type="scientific">Haematococcus lacustris</name>
    <name type="common">Green alga</name>
    <name type="synonym">Haematococcus pluvialis</name>
    <dbReference type="NCBI Taxonomy" id="44745"/>
    <lineage>
        <taxon>Eukaryota</taxon>
        <taxon>Viridiplantae</taxon>
        <taxon>Chlorophyta</taxon>
        <taxon>core chlorophytes</taxon>
        <taxon>Chlorophyceae</taxon>
        <taxon>CS clade</taxon>
        <taxon>Chlamydomonadales</taxon>
        <taxon>Haematococcaceae</taxon>
        <taxon>Haematococcus</taxon>
    </lineage>
</organism>
<feature type="non-terminal residue" evidence="1">
    <location>
        <position position="1"/>
    </location>
</feature>
<sequence length="146" mass="15726">MRCWWTSASGSSGDQPARLSLRLMHPVTKLVHDGAMTFHAQQLSEGDATFHQEDVDVSSHVALSLCALQDKFSSRSNVVCSFFTRLGLLEVQEEPSARARLVAQPLFGNESPNYQPSAVAGLEAAAQPSAVALTQPDSTADNDNLQ</sequence>
<protein>
    <submittedName>
        <fullName evidence="1">Uncharacterized protein</fullName>
    </submittedName>
</protein>
<keyword evidence="2" id="KW-1185">Reference proteome</keyword>
<dbReference type="Proteomes" id="UP000485058">
    <property type="component" value="Unassembled WGS sequence"/>
</dbReference>
<proteinExistence type="predicted"/>
<dbReference type="EMBL" id="BLLF01008327">
    <property type="protein sequence ID" value="GFH33330.1"/>
    <property type="molecule type" value="Genomic_DNA"/>
</dbReference>
<name>A0A6A0AK54_HAELA</name>
<comment type="caution">
    <text evidence="1">The sequence shown here is derived from an EMBL/GenBank/DDBJ whole genome shotgun (WGS) entry which is preliminary data.</text>
</comment>
<evidence type="ECO:0000313" key="2">
    <source>
        <dbReference type="Proteomes" id="UP000485058"/>
    </source>
</evidence>
<dbReference type="AlphaFoldDB" id="A0A6A0AK54"/>
<reference evidence="1 2" key="1">
    <citation type="submission" date="2020-02" db="EMBL/GenBank/DDBJ databases">
        <title>Draft genome sequence of Haematococcus lacustris strain NIES-144.</title>
        <authorList>
            <person name="Morimoto D."/>
            <person name="Nakagawa S."/>
            <person name="Yoshida T."/>
            <person name="Sawayama S."/>
        </authorList>
    </citation>
    <scope>NUCLEOTIDE SEQUENCE [LARGE SCALE GENOMIC DNA]</scope>
    <source>
        <strain evidence="1 2">NIES-144</strain>
    </source>
</reference>
<evidence type="ECO:0000313" key="1">
    <source>
        <dbReference type="EMBL" id="GFH33330.1"/>
    </source>
</evidence>
<feature type="non-terminal residue" evidence="1">
    <location>
        <position position="146"/>
    </location>
</feature>
<gene>
    <name evidence="1" type="ORF">HaLaN_32685</name>
</gene>
<accession>A0A6A0AK54</accession>